<name>A0A2P7BIH4_9HYPH</name>
<gene>
    <name evidence="3" type="ORF">CU103_06495</name>
</gene>
<dbReference type="PANTHER" id="PTHR37089">
    <property type="entry name" value="PROTEIN U-RELATED"/>
    <property type="match status" value="1"/>
</dbReference>
<feature type="domain" description="Spore coat protein U/FanG" evidence="2">
    <location>
        <begin position="31"/>
        <end position="164"/>
    </location>
</feature>
<proteinExistence type="predicted"/>
<dbReference type="EMBL" id="PGGM01000002">
    <property type="protein sequence ID" value="PSH66218.1"/>
    <property type="molecule type" value="Genomic_DNA"/>
</dbReference>
<dbReference type="AlphaFoldDB" id="A0A2P7BIH4"/>
<comment type="caution">
    <text evidence="3">The sequence shown here is derived from an EMBL/GenBank/DDBJ whole genome shotgun (WGS) entry which is preliminary data.</text>
</comment>
<evidence type="ECO:0000256" key="1">
    <source>
        <dbReference type="SAM" id="SignalP"/>
    </source>
</evidence>
<evidence type="ECO:0000313" key="4">
    <source>
        <dbReference type="Proteomes" id="UP000241764"/>
    </source>
</evidence>
<keyword evidence="4" id="KW-1185">Reference proteome</keyword>
<dbReference type="SMART" id="SM00972">
    <property type="entry name" value="SCPU"/>
    <property type="match status" value="1"/>
</dbReference>
<keyword evidence="3" id="KW-0167">Capsid protein</keyword>
<organism evidence="3 4">
    <name type="scientific">Phyllobacterium sophorae</name>
    <dbReference type="NCBI Taxonomy" id="1520277"/>
    <lineage>
        <taxon>Bacteria</taxon>
        <taxon>Pseudomonadati</taxon>
        <taxon>Pseudomonadota</taxon>
        <taxon>Alphaproteobacteria</taxon>
        <taxon>Hyphomicrobiales</taxon>
        <taxon>Phyllobacteriaceae</taxon>
        <taxon>Phyllobacterium</taxon>
    </lineage>
</organism>
<dbReference type="OrthoDB" id="7478692at2"/>
<protein>
    <submittedName>
        <fullName evidence="3">Spore coat protein U</fullName>
    </submittedName>
</protein>
<accession>A0A2P7BIH4</accession>
<evidence type="ECO:0000313" key="3">
    <source>
        <dbReference type="EMBL" id="PSH66218.1"/>
    </source>
</evidence>
<dbReference type="Pfam" id="PF05229">
    <property type="entry name" value="SCPU"/>
    <property type="match status" value="1"/>
</dbReference>
<feature type="signal peptide" evidence="1">
    <location>
        <begin position="1"/>
        <end position="27"/>
    </location>
</feature>
<keyword evidence="3" id="KW-0946">Virion</keyword>
<sequence length="168" mass="17231">MSFSILPNRAVLMGFAAVLGISSPALAVTVTGSFTVKININAECRVVSSEEHNFEGRGIIDQNIDTQSAIKVQCTSGTPYSVGLGLGIGAGATLAARKMTGPGNATINYNLYRDAAFTEVWGTTAATDTLSGTGNGVEQSIPVYGRVPAQSTSATGAYSDTVAVAVTY</sequence>
<feature type="chain" id="PRO_5015143607" evidence="1">
    <location>
        <begin position="28"/>
        <end position="168"/>
    </location>
</feature>
<dbReference type="PANTHER" id="PTHR37089:SF4">
    <property type="entry name" value="EXPORTED PROTEIN"/>
    <property type="match status" value="1"/>
</dbReference>
<keyword evidence="1" id="KW-0732">Signal</keyword>
<reference evidence="4" key="1">
    <citation type="submission" date="2017-11" db="EMBL/GenBank/DDBJ databases">
        <authorList>
            <person name="Kuznetsova I."/>
            <person name="Sazanova A."/>
            <person name="Chirak E."/>
            <person name="Safronova V."/>
            <person name="Willems A."/>
        </authorList>
    </citation>
    <scope>NUCLEOTIDE SEQUENCE [LARGE SCALE GENOMIC DNA]</scope>
    <source>
        <strain evidence="4">CCBAU 03422</strain>
    </source>
</reference>
<dbReference type="Proteomes" id="UP000241764">
    <property type="component" value="Unassembled WGS sequence"/>
</dbReference>
<dbReference type="InterPro" id="IPR007893">
    <property type="entry name" value="Spore_coat_U/FanG"/>
</dbReference>
<evidence type="ECO:0000259" key="2">
    <source>
        <dbReference type="Pfam" id="PF05229"/>
    </source>
</evidence>
<dbReference type="InterPro" id="IPR053167">
    <property type="entry name" value="Spore_coat_component"/>
</dbReference>